<feature type="transmembrane region" description="Helical" evidence="2">
    <location>
        <begin position="67"/>
        <end position="89"/>
    </location>
</feature>
<dbReference type="AlphaFoldDB" id="A0A0K8S9V4"/>
<feature type="region of interest" description="Disordered" evidence="1">
    <location>
        <begin position="1"/>
        <end position="48"/>
    </location>
</feature>
<protein>
    <submittedName>
        <fullName evidence="3">Uncharacterized protein</fullName>
    </submittedName>
</protein>
<accession>A0A0K8S9V4</accession>
<keyword evidence="2" id="KW-0472">Membrane</keyword>
<dbReference type="EMBL" id="GBRD01016301">
    <property type="protein sequence ID" value="JAG49525.1"/>
    <property type="molecule type" value="Transcribed_RNA"/>
</dbReference>
<keyword evidence="2" id="KW-1133">Transmembrane helix</keyword>
<feature type="non-terminal residue" evidence="3">
    <location>
        <position position="1"/>
    </location>
</feature>
<organism evidence="3">
    <name type="scientific">Lygus hesperus</name>
    <name type="common">Western plant bug</name>
    <dbReference type="NCBI Taxonomy" id="30085"/>
    <lineage>
        <taxon>Eukaryota</taxon>
        <taxon>Metazoa</taxon>
        <taxon>Ecdysozoa</taxon>
        <taxon>Arthropoda</taxon>
        <taxon>Hexapoda</taxon>
        <taxon>Insecta</taxon>
        <taxon>Pterygota</taxon>
        <taxon>Neoptera</taxon>
        <taxon>Paraneoptera</taxon>
        <taxon>Hemiptera</taxon>
        <taxon>Heteroptera</taxon>
        <taxon>Panheteroptera</taxon>
        <taxon>Cimicomorpha</taxon>
        <taxon>Miridae</taxon>
        <taxon>Mirini</taxon>
        <taxon>Lygus</taxon>
    </lineage>
</organism>
<sequence length="176" mass="18171">GPVSGPDAFAGPEPLPGAGGFGSGGYPGPVGFGPGGLPPPPAFTSPPALFKQKGPGLYKGGKWGKGFYKVLASLIPLGLLIAAFTPNLLVVNGTENPTTTTKTSYRSLESALSHPEIPAGLEMTQCQKKKVCEALVGVDDSYKSFVDSLVFRAGKSFKEAVDLAKENNCMNIPCVT</sequence>
<keyword evidence="2" id="KW-0812">Transmembrane</keyword>
<evidence type="ECO:0000313" key="3">
    <source>
        <dbReference type="EMBL" id="JAG49525.1"/>
    </source>
</evidence>
<name>A0A0K8S9V4_LYGHE</name>
<feature type="compositionally biased region" description="Gly residues" evidence="1">
    <location>
        <begin position="17"/>
        <end position="35"/>
    </location>
</feature>
<reference evidence="3" key="1">
    <citation type="submission" date="2014-09" db="EMBL/GenBank/DDBJ databases">
        <authorList>
            <person name="Magalhaes I.L.F."/>
            <person name="Oliveira U."/>
            <person name="Santos F.R."/>
            <person name="Vidigal T.H.D.A."/>
            <person name="Brescovit A.D."/>
            <person name="Santos A.J."/>
        </authorList>
    </citation>
    <scope>NUCLEOTIDE SEQUENCE</scope>
</reference>
<evidence type="ECO:0000256" key="1">
    <source>
        <dbReference type="SAM" id="MobiDB-lite"/>
    </source>
</evidence>
<proteinExistence type="predicted"/>
<evidence type="ECO:0000256" key="2">
    <source>
        <dbReference type="SAM" id="Phobius"/>
    </source>
</evidence>